<evidence type="ECO:0000256" key="13">
    <source>
        <dbReference type="ARBA" id="ARBA00093507"/>
    </source>
</evidence>
<evidence type="ECO:0000256" key="14">
    <source>
        <dbReference type="SAM" id="MobiDB-lite"/>
    </source>
</evidence>
<dbReference type="Pfam" id="PF05502">
    <property type="entry name" value="Dynactin_p62"/>
    <property type="match status" value="1"/>
</dbReference>
<dbReference type="OrthoDB" id="283815at2759"/>
<keyword evidence="16" id="KW-1185">Reference proteome</keyword>
<reference evidence="15 16" key="1">
    <citation type="journal article" date="2018" name="Nat. Ecol. Evol.">
        <title>Pezizomycetes genomes reveal the molecular basis of ectomycorrhizal truffle lifestyle.</title>
        <authorList>
            <person name="Murat C."/>
            <person name="Payen T."/>
            <person name="Noel B."/>
            <person name="Kuo A."/>
            <person name="Morin E."/>
            <person name="Chen J."/>
            <person name="Kohler A."/>
            <person name="Krizsan K."/>
            <person name="Balestrini R."/>
            <person name="Da Silva C."/>
            <person name="Montanini B."/>
            <person name="Hainaut M."/>
            <person name="Levati E."/>
            <person name="Barry K.W."/>
            <person name="Belfiori B."/>
            <person name="Cichocki N."/>
            <person name="Clum A."/>
            <person name="Dockter R.B."/>
            <person name="Fauchery L."/>
            <person name="Guy J."/>
            <person name="Iotti M."/>
            <person name="Le Tacon F."/>
            <person name="Lindquist E.A."/>
            <person name="Lipzen A."/>
            <person name="Malagnac F."/>
            <person name="Mello A."/>
            <person name="Molinier V."/>
            <person name="Miyauchi S."/>
            <person name="Poulain J."/>
            <person name="Riccioni C."/>
            <person name="Rubini A."/>
            <person name="Sitrit Y."/>
            <person name="Splivallo R."/>
            <person name="Traeger S."/>
            <person name="Wang M."/>
            <person name="Zifcakova L."/>
            <person name="Wipf D."/>
            <person name="Zambonelli A."/>
            <person name="Paolocci F."/>
            <person name="Nowrousian M."/>
            <person name="Ottonello S."/>
            <person name="Baldrian P."/>
            <person name="Spatafora J.W."/>
            <person name="Henrissat B."/>
            <person name="Nagy L.G."/>
            <person name="Aury J.M."/>
            <person name="Wincker P."/>
            <person name="Grigoriev I.V."/>
            <person name="Bonfante P."/>
            <person name="Martin F.M."/>
        </authorList>
    </citation>
    <scope>NUCLEOTIDE SEQUENCE [LARGE SCALE GENOMIC DNA]</scope>
    <source>
        <strain evidence="15 16">CCBAS932</strain>
    </source>
</reference>
<comment type="subcellular location">
    <subcellularLocation>
        <location evidence="1">Cytoplasm</location>
        <location evidence="1">Cytoskeleton</location>
        <location evidence="1">Microtubule organizing center</location>
        <location evidence="1">Centrosome</location>
    </subcellularLocation>
    <subcellularLocation>
        <location evidence="2">Cytoplasm</location>
        <location evidence="2">Cytoskeleton</location>
        <location evidence="2">Stress fiber</location>
    </subcellularLocation>
    <subcellularLocation>
        <location evidence="3">Cytoplasm</location>
        <location evidence="3">Myofibril</location>
    </subcellularLocation>
</comment>
<dbReference type="STRING" id="1392247.A0A3N4KXW4"/>
<evidence type="ECO:0000256" key="1">
    <source>
        <dbReference type="ARBA" id="ARBA00004300"/>
    </source>
</evidence>
<evidence type="ECO:0000256" key="5">
    <source>
        <dbReference type="ARBA" id="ARBA00022499"/>
    </source>
</evidence>
<dbReference type="GO" id="GO:0001725">
    <property type="term" value="C:stress fiber"/>
    <property type="evidence" value="ECO:0007669"/>
    <property type="project" value="UniProtKB-SubCell"/>
</dbReference>
<keyword evidence="7" id="KW-0832">Ubl conjugation</keyword>
<keyword evidence="4" id="KW-0963">Cytoplasm</keyword>
<evidence type="ECO:0000256" key="10">
    <source>
        <dbReference type="ARBA" id="ARBA00023212"/>
    </source>
</evidence>
<accession>A0A3N4KXW4</accession>
<evidence type="ECO:0000256" key="9">
    <source>
        <dbReference type="ARBA" id="ARBA00023054"/>
    </source>
</evidence>
<dbReference type="PANTHER" id="PTHR13034:SF2">
    <property type="entry name" value="DYNACTIN SUBUNIT 4"/>
    <property type="match status" value="1"/>
</dbReference>
<organism evidence="15 16">
    <name type="scientific">Morchella conica CCBAS932</name>
    <dbReference type="NCBI Taxonomy" id="1392247"/>
    <lineage>
        <taxon>Eukaryota</taxon>
        <taxon>Fungi</taxon>
        <taxon>Dikarya</taxon>
        <taxon>Ascomycota</taxon>
        <taxon>Pezizomycotina</taxon>
        <taxon>Pezizomycetes</taxon>
        <taxon>Pezizales</taxon>
        <taxon>Morchellaceae</taxon>
        <taxon>Morchella</taxon>
    </lineage>
</organism>
<dbReference type="AlphaFoldDB" id="A0A3N4KXW4"/>
<evidence type="ECO:0000256" key="6">
    <source>
        <dbReference type="ARBA" id="ARBA00022553"/>
    </source>
</evidence>
<keyword evidence="6" id="KW-0597">Phosphoprotein</keyword>
<gene>
    <name evidence="15" type="ORF">P167DRAFT_518529</name>
</gene>
<evidence type="ECO:0000256" key="4">
    <source>
        <dbReference type="ARBA" id="ARBA00022490"/>
    </source>
</evidence>
<evidence type="ECO:0000256" key="2">
    <source>
        <dbReference type="ARBA" id="ARBA00004529"/>
    </source>
</evidence>
<dbReference type="Proteomes" id="UP000277580">
    <property type="component" value="Unassembled WGS sequence"/>
</dbReference>
<dbReference type="InterPro" id="IPR008603">
    <property type="entry name" value="DCTN4"/>
</dbReference>
<protein>
    <recommendedName>
        <fullName evidence="12">Dynactin subunit 4</fullName>
    </recommendedName>
</protein>
<dbReference type="GO" id="GO:0005869">
    <property type="term" value="C:dynactin complex"/>
    <property type="evidence" value="ECO:0007669"/>
    <property type="project" value="InterPro"/>
</dbReference>
<feature type="region of interest" description="Disordered" evidence="14">
    <location>
        <begin position="21"/>
        <end position="46"/>
    </location>
</feature>
<keyword evidence="5" id="KW-1017">Isopeptide bond</keyword>
<feature type="compositionally biased region" description="Acidic residues" evidence="14">
    <location>
        <begin position="34"/>
        <end position="43"/>
    </location>
</feature>
<evidence type="ECO:0000256" key="8">
    <source>
        <dbReference type="ARBA" id="ARBA00022990"/>
    </source>
</evidence>
<evidence type="ECO:0000313" key="16">
    <source>
        <dbReference type="Proteomes" id="UP000277580"/>
    </source>
</evidence>
<name>A0A3N4KXW4_9PEZI</name>
<evidence type="ECO:0000256" key="11">
    <source>
        <dbReference type="ARBA" id="ARBA00034776"/>
    </source>
</evidence>
<comment type="subunit">
    <text evidence="13">Subunit of dynactin, a multiprotein complex part of a tripartite complex with dynein and a adapter, such as BICDL1, BICD2 or HOOK3. The dynactin complex is built around ACTR1A/ACTB filament and consists of an actin-related filament composed of a shoulder domain, a pointed end and a barbed end. Its length is defined by its flexible shoulder domain. The soulder is composed of 2 DCTN1 subunits, 4 DCTN2 and 2 DCTN3. The 4 DCNT2 (via N-terminus) bind the ACTR1A filament and act as molecular rulers to determine the length. The pointed end is important for binding dynein-dynactin cargo adapters. Consists of 4 subunits: ACTR10, DCNT4, DCTN5 and DCTN6. The barbed end is composed of a CAPZA1:CAPZB heterodimers, which binds ACTR1A/ACTB filament and dynactin and stabilizes dynactin. Interacts with ATP7B, but not ATP7A, in a copper-dependent manner. Interacts with ANK2; this interaction is required for localization at costameres. Interacts with N4BP2L1.</text>
</comment>
<keyword evidence="9" id="KW-0175">Coiled coil</keyword>
<keyword evidence="8" id="KW-0007">Acetylation</keyword>
<keyword evidence="10" id="KW-0206">Cytoskeleton</keyword>
<evidence type="ECO:0000256" key="7">
    <source>
        <dbReference type="ARBA" id="ARBA00022843"/>
    </source>
</evidence>
<evidence type="ECO:0000256" key="3">
    <source>
        <dbReference type="ARBA" id="ARBA00004657"/>
    </source>
</evidence>
<dbReference type="EMBL" id="ML119113">
    <property type="protein sequence ID" value="RPB15377.1"/>
    <property type="molecule type" value="Genomic_DNA"/>
</dbReference>
<proteinExistence type="inferred from homology"/>
<sequence length="616" mass="66526">MVFPTIHISCPCADSISITPKPAKKKSRSHKAAEEEESEEEERFDPRSARSNFSLFPLESLLYCEDCNQIRCPRCVHDEIVCYFCPSCLFEVPSSAIKSDGNRCTRNCFSCPICFASLVVASTRDDQSGPYVLLCPHCHWSSSEIGIEFEKPTSITTQLAQKLKTVSTPSVTPAPSAPSDSYFPTISITPTISLPPNDAPRAPPTTAEMYQRLKVHYASQRASTGTDEFGSSNALSRLIGLYSSTSLTVGGPKPRSFSGGSGISKPLIGRDRKSEWSEMDHTLEIQNEDTTIAQLRKQGFAGTTSTAQRLNQGVPGPLFTQDVRPLAVLLRTKRSKRCRACRHILVKPESKVTTTRFRIKLVAMNYIPSLSISRLDPGSVSYNSLTPLTTHQFLLTVTNPLFDAINVTLATPQRTPGRFGTTVTILCPDFEVGANSDIWDEALGTGDAATGGKNTRKGKKTGNTGTVWDAGRNWTTVVIEIVPPLLPSEYTTDEAGGKDSPTEDDYLVQVPVSVRVEYETDVEREDGLGKEVKERREHTYWSVLGLGRIGKFGAPTTPLAVGTGGPVDVLGALGPSGVGLGRSSTYNVAKVGSSPPIVAGMVGMGVAGGLGKRNLK</sequence>
<evidence type="ECO:0000313" key="15">
    <source>
        <dbReference type="EMBL" id="RPB15377.1"/>
    </source>
</evidence>
<evidence type="ECO:0000256" key="12">
    <source>
        <dbReference type="ARBA" id="ARBA00034864"/>
    </source>
</evidence>
<dbReference type="InParanoid" id="A0A3N4KXW4"/>
<dbReference type="PANTHER" id="PTHR13034">
    <property type="entry name" value="DYNACTIN P62 SUBUNIT"/>
    <property type="match status" value="1"/>
</dbReference>
<comment type="similarity">
    <text evidence="11">Belongs to the dynactin subunit 4 family.</text>
</comment>